<feature type="transmembrane region" description="Helical" evidence="2">
    <location>
        <begin position="139"/>
        <end position="161"/>
    </location>
</feature>
<reference evidence="3" key="1">
    <citation type="submission" date="2016-04" db="EMBL/GenBank/DDBJ databases">
        <authorList>
            <person name="Nguyen H.D."/>
            <person name="Samba Siva P."/>
            <person name="Cullis J."/>
            <person name="Levesque C.A."/>
            <person name="Hambleton S."/>
        </authorList>
    </citation>
    <scope>NUCLEOTIDE SEQUENCE</scope>
    <source>
        <strain evidence="3">DAOMC 236426</strain>
    </source>
</reference>
<keyword evidence="2" id="KW-0472">Membrane</keyword>
<proteinExistence type="predicted"/>
<evidence type="ECO:0000313" key="4">
    <source>
        <dbReference type="Proteomes" id="UP000077684"/>
    </source>
</evidence>
<evidence type="ECO:0000256" key="1">
    <source>
        <dbReference type="SAM" id="MobiDB-lite"/>
    </source>
</evidence>
<evidence type="ECO:0000313" key="3">
    <source>
        <dbReference type="EMBL" id="KAE8247564.1"/>
    </source>
</evidence>
<keyword evidence="4" id="KW-1185">Reference proteome</keyword>
<gene>
    <name evidence="3" type="ORF">A4X06_0g4358</name>
</gene>
<feature type="region of interest" description="Disordered" evidence="1">
    <location>
        <begin position="315"/>
        <end position="342"/>
    </location>
</feature>
<name>A0A8X7MT21_9BASI</name>
<reference evidence="3" key="2">
    <citation type="journal article" date="2019" name="IMA Fungus">
        <title>Genome sequencing and comparison of five Tilletia species to identify candidate genes for the detection of regulated species infecting wheat.</title>
        <authorList>
            <person name="Nguyen H.D.T."/>
            <person name="Sultana T."/>
            <person name="Kesanakurti P."/>
            <person name="Hambleton S."/>
        </authorList>
    </citation>
    <scope>NUCLEOTIDE SEQUENCE</scope>
    <source>
        <strain evidence="3">DAOMC 236426</strain>
    </source>
</reference>
<protein>
    <submittedName>
        <fullName evidence="3">Uncharacterized protein</fullName>
    </submittedName>
</protein>
<feature type="transmembrane region" description="Helical" evidence="2">
    <location>
        <begin position="53"/>
        <end position="77"/>
    </location>
</feature>
<organism evidence="3 4">
    <name type="scientific">Tilletia controversa</name>
    <name type="common">dwarf bunt fungus</name>
    <dbReference type="NCBI Taxonomy" id="13291"/>
    <lineage>
        <taxon>Eukaryota</taxon>
        <taxon>Fungi</taxon>
        <taxon>Dikarya</taxon>
        <taxon>Basidiomycota</taxon>
        <taxon>Ustilaginomycotina</taxon>
        <taxon>Exobasidiomycetes</taxon>
        <taxon>Tilletiales</taxon>
        <taxon>Tilletiaceae</taxon>
        <taxon>Tilletia</taxon>
    </lineage>
</organism>
<keyword evidence="2" id="KW-0812">Transmembrane</keyword>
<dbReference type="Proteomes" id="UP000077684">
    <property type="component" value="Unassembled WGS sequence"/>
</dbReference>
<feature type="transmembrane region" description="Helical" evidence="2">
    <location>
        <begin position="250"/>
        <end position="273"/>
    </location>
</feature>
<dbReference type="EMBL" id="LWDE02000454">
    <property type="protein sequence ID" value="KAE8247564.1"/>
    <property type="molecule type" value="Genomic_DNA"/>
</dbReference>
<accession>A0A8X7MT21</accession>
<dbReference type="AlphaFoldDB" id="A0A8X7MT21"/>
<comment type="caution">
    <text evidence="3">The sequence shown here is derived from an EMBL/GenBank/DDBJ whole genome shotgun (WGS) entry which is preliminary data.</text>
</comment>
<feature type="transmembrane region" description="Helical" evidence="2">
    <location>
        <begin position="182"/>
        <end position="204"/>
    </location>
</feature>
<keyword evidence="2" id="KW-1133">Transmembrane helix</keyword>
<evidence type="ECO:0000256" key="2">
    <source>
        <dbReference type="SAM" id="Phobius"/>
    </source>
</evidence>
<feature type="transmembrane region" description="Helical" evidence="2">
    <location>
        <begin position="363"/>
        <end position="381"/>
    </location>
</feature>
<sequence>MDLYSRFDLPPPPPPTFFSRDHSATRARFPEFQDAAELQHFVRAMIHWDCPQWVKITFIISIVLLSVLLAVCLIVIVQRMRRGTLWVLRFGQGEKRALIVPHAQNGWTISASIFFILVLACVCDIFVSTQKHKPVQHNPLWVICLFTPLAVGEWLELWGIFLAAMPEQLTGKVTSHKMPARVLNTVCLSFLPLAFTILMVPTAISDYHWQRVVTKDWPAFHHRYQDETELSREMLVDAQKIWNHLLRSSFMVSVACIMWFIICFGMTALYVWVSWRTISSLRRFLATKKPTSANSASADEVPSPTVRMVDISKESAGVRSAPPQTLMDSAEDNPTHKGTTLTRRTDSAGDLVRKMDHQATRKVLIYFTVQCSTFFKASGLLGQPLLS</sequence>
<feature type="transmembrane region" description="Helical" evidence="2">
    <location>
        <begin position="106"/>
        <end position="127"/>
    </location>
</feature>